<protein>
    <submittedName>
        <fullName evidence="6">Uncharacterized protein</fullName>
    </submittedName>
</protein>
<dbReference type="EMBL" id="GL871069">
    <property type="protein sequence ID" value="EGC35177.1"/>
    <property type="molecule type" value="Genomic_DNA"/>
</dbReference>
<dbReference type="GO" id="GO:0005524">
    <property type="term" value="F:ATP binding"/>
    <property type="evidence" value="ECO:0007669"/>
    <property type="project" value="InterPro"/>
</dbReference>
<evidence type="ECO:0000256" key="1">
    <source>
        <dbReference type="ARBA" id="ARBA00022692"/>
    </source>
</evidence>
<feature type="region of interest" description="Disordered" evidence="4">
    <location>
        <begin position="349"/>
        <end position="379"/>
    </location>
</feature>
<feature type="compositionally biased region" description="Low complexity" evidence="4">
    <location>
        <begin position="19"/>
        <end position="41"/>
    </location>
</feature>
<dbReference type="GeneID" id="10501718"/>
<dbReference type="SUPFAM" id="SSF90123">
    <property type="entry name" value="ABC transporter transmembrane region"/>
    <property type="match status" value="1"/>
</dbReference>
<dbReference type="InterPro" id="IPR036640">
    <property type="entry name" value="ABC1_TM_sf"/>
</dbReference>
<keyword evidence="3 5" id="KW-0472">Membrane</keyword>
<evidence type="ECO:0000256" key="5">
    <source>
        <dbReference type="SAM" id="Phobius"/>
    </source>
</evidence>
<dbReference type="Proteomes" id="UP000001064">
    <property type="component" value="Unassembled WGS sequence"/>
</dbReference>
<evidence type="ECO:0000256" key="4">
    <source>
        <dbReference type="SAM" id="MobiDB-lite"/>
    </source>
</evidence>
<evidence type="ECO:0000256" key="2">
    <source>
        <dbReference type="ARBA" id="ARBA00022989"/>
    </source>
</evidence>
<dbReference type="GO" id="GO:0016020">
    <property type="term" value="C:membrane"/>
    <property type="evidence" value="ECO:0007669"/>
    <property type="project" value="InterPro"/>
</dbReference>
<dbReference type="RefSeq" id="XP_003288315.1">
    <property type="nucleotide sequence ID" value="XM_003288267.1"/>
</dbReference>
<keyword evidence="7" id="KW-1185">Reference proteome</keyword>
<feature type="compositionally biased region" description="Low complexity" evidence="4">
    <location>
        <begin position="362"/>
        <end position="379"/>
    </location>
</feature>
<evidence type="ECO:0000256" key="3">
    <source>
        <dbReference type="ARBA" id="ARBA00023136"/>
    </source>
</evidence>
<dbReference type="KEGG" id="dpp:DICPUDRAFT_79115"/>
<dbReference type="VEuPathDB" id="AmoebaDB:DICPUDRAFT_79115"/>
<dbReference type="PANTHER" id="PTHR36911:SF1">
    <property type="entry name" value="LIM ZINC-BINDING DOMAIN-CONTAINING PROTEIN"/>
    <property type="match status" value="1"/>
</dbReference>
<evidence type="ECO:0000313" key="7">
    <source>
        <dbReference type="Proteomes" id="UP000001064"/>
    </source>
</evidence>
<evidence type="ECO:0000313" key="6">
    <source>
        <dbReference type="EMBL" id="EGC35177.1"/>
    </source>
</evidence>
<dbReference type="PANTHER" id="PTHR36911">
    <property type="entry name" value="LIM ZINC-BINDING DOMAIN-CONTAINING PROTEIN-RELATED"/>
    <property type="match status" value="1"/>
</dbReference>
<keyword evidence="2 5" id="KW-1133">Transmembrane helix</keyword>
<keyword evidence="1 5" id="KW-0812">Transmembrane</keyword>
<sequence>MGQEHQQQQPIYFNNDEQQNLINNNNNNNNNNSYYNHNNISTPPPPPTSITSTTSTGIPIIGANKNRYNNNPTINYNNHGNKIMIPRDPISGDFCSAIPIQIQPFISPNDYCEIINQINFYKSGVRVPFLYYITSSIVCLVILGFIVFINISVSLAGFALIPALIIVVVIHIYSFLRSKRIFKRETERYISVINQTYTNLTFHPTYCYKSELIKQLDIYFSNTVQLNNTIPSTSMSREYVSPPNIYSQDIFRDFKYLRYIKPVYIDKQVSYYNSLPSSSLSTIETIDISNDQSQVPQYITPSPQQQKQQKLEQEQPTQIYQGRTQIYINNTSYYADDIKRPSIQDLLSPSDAESFYTNPQQNNDNDSNDNKNNNNISYL</sequence>
<proteinExistence type="predicted"/>
<organism evidence="6 7">
    <name type="scientific">Dictyostelium purpureum</name>
    <name type="common">Slime mold</name>
    <dbReference type="NCBI Taxonomy" id="5786"/>
    <lineage>
        <taxon>Eukaryota</taxon>
        <taxon>Amoebozoa</taxon>
        <taxon>Evosea</taxon>
        <taxon>Eumycetozoa</taxon>
        <taxon>Dictyostelia</taxon>
        <taxon>Dictyosteliales</taxon>
        <taxon>Dictyosteliaceae</taxon>
        <taxon>Dictyostelium</taxon>
    </lineage>
</organism>
<feature type="transmembrane region" description="Helical" evidence="5">
    <location>
        <begin position="129"/>
        <end position="149"/>
    </location>
</feature>
<reference evidence="7" key="1">
    <citation type="journal article" date="2011" name="Genome Biol.">
        <title>Comparative genomics of the social amoebae Dictyostelium discoideum and Dictyostelium purpureum.</title>
        <authorList>
            <consortium name="US DOE Joint Genome Institute (JGI-PGF)"/>
            <person name="Sucgang R."/>
            <person name="Kuo A."/>
            <person name="Tian X."/>
            <person name="Salerno W."/>
            <person name="Parikh A."/>
            <person name="Feasley C.L."/>
            <person name="Dalin E."/>
            <person name="Tu H."/>
            <person name="Huang E."/>
            <person name="Barry K."/>
            <person name="Lindquist E."/>
            <person name="Shapiro H."/>
            <person name="Bruce D."/>
            <person name="Schmutz J."/>
            <person name="Salamov A."/>
            <person name="Fey P."/>
            <person name="Gaudet P."/>
            <person name="Anjard C."/>
            <person name="Babu M.M."/>
            <person name="Basu S."/>
            <person name="Bushmanova Y."/>
            <person name="van der Wel H."/>
            <person name="Katoh-Kurasawa M."/>
            <person name="Dinh C."/>
            <person name="Coutinho P.M."/>
            <person name="Saito T."/>
            <person name="Elias M."/>
            <person name="Schaap P."/>
            <person name="Kay R.R."/>
            <person name="Henrissat B."/>
            <person name="Eichinger L."/>
            <person name="Rivero F."/>
            <person name="Putnam N.H."/>
            <person name="West C.M."/>
            <person name="Loomis W.F."/>
            <person name="Chisholm R.L."/>
            <person name="Shaulsky G."/>
            <person name="Strassmann J.E."/>
            <person name="Queller D.C."/>
            <person name="Kuspa A."/>
            <person name="Grigoriev I.V."/>
        </authorList>
    </citation>
    <scope>NUCLEOTIDE SEQUENCE [LARGE SCALE GENOMIC DNA]</scope>
    <source>
        <strain evidence="7">QSDP1</strain>
    </source>
</reference>
<accession>F0ZLL7</accession>
<gene>
    <name evidence="6" type="ORF">DICPUDRAFT_79115</name>
</gene>
<dbReference type="InParanoid" id="F0ZLL7"/>
<dbReference type="AlphaFoldDB" id="F0ZLL7"/>
<feature type="region of interest" description="Disordered" evidence="4">
    <location>
        <begin position="19"/>
        <end position="52"/>
    </location>
</feature>
<name>F0ZLL7_DICPU</name>
<feature type="transmembrane region" description="Helical" evidence="5">
    <location>
        <begin position="155"/>
        <end position="176"/>
    </location>
</feature>